<comment type="similarity">
    <text evidence="1 4">Belongs to the bacterial ribosomal protein bL36 family.</text>
</comment>
<comment type="caution">
    <text evidence="5">The sequence shown here is derived from an EMBL/GenBank/DDBJ whole genome shotgun (WGS) entry which is preliminary data.</text>
</comment>
<evidence type="ECO:0000256" key="2">
    <source>
        <dbReference type="ARBA" id="ARBA00022980"/>
    </source>
</evidence>
<evidence type="ECO:0000313" key="5">
    <source>
        <dbReference type="EMBL" id="KNZ43781.1"/>
    </source>
</evidence>
<dbReference type="InterPro" id="IPR000473">
    <property type="entry name" value="Ribosomal_bL36"/>
</dbReference>
<dbReference type="Proteomes" id="UP000037035">
    <property type="component" value="Unassembled WGS sequence"/>
</dbReference>
<gene>
    <name evidence="5" type="primary">rpmJ</name>
    <name evidence="5" type="ORF">VP01_986g2</name>
</gene>
<dbReference type="STRING" id="27349.A0A0L6U5I5"/>
<dbReference type="Pfam" id="PF00444">
    <property type="entry name" value="Ribosomal_L36"/>
    <property type="match status" value="1"/>
</dbReference>
<reference evidence="5 6" key="1">
    <citation type="submission" date="2015-08" db="EMBL/GenBank/DDBJ databases">
        <title>Next Generation Sequencing and Analysis of the Genome of Puccinia sorghi L Schw, the Causal Agent of Maize Common Rust.</title>
        <authorList>
            <person name="Rochi L."/>
            <person name="Burguener G."/>
            <person name="Darino M."/>
            <person name="Turjanski A."/>
            <person name="Kreff E."/>
            <person name="Dieguez M.J."/>
            <person name="Sacco F."/>
        </authorList>
    </citation>
    <scope>NUCLEOTIDE SEQUENCE [LARGE SCALE GENOMIC DNA]</scope>
    <source>
        <strain evidence="5 6">RO10H11247</strain>
    </source>
</reference>
<keyword evidence="6" id="KW-1185">Reference proteome</keyword>
<name>A0A0L6U5I5_9BASI</name>
<protein>
    <recommendedName>
        <fullName evidence="4">Ribosomal protein</fullName>
    </recommendedName>
</protein>
<dbReference type="AlphaFoldDB" id="A0A0L6U5I5"/>
<sequence length="121" mass="13647">MHLAGFRLSSLIRPALQRPAILRPTIPFHLSQQTPILHPLLSPTHAVLLPNPTFSLIRGMKVRSSVKKICDGCSVVKRKGRVYVICSKNPRHKQVRLFIQYLALLLAHLTPTLSFPLKRQG</sequence>
<dbReference type="OrthoDB" id="10265903at2759"/>
<dbReference type="VEuPathDB" id="FungiDB:VP01_986g2"/>
<dbReference type="GO" id="GO:1990904">
    <property type="term" value="C:ribonucleoprotein complex"/>
    <property type="evidence" value="ECO:0007669"/>
    <property type="project" value="UniProtKB-KW"/>
</dbReference>
<dbReference type="HAMAP" id="MF_00251">
    <property type="entry name" value="Ribosomal_bL36"/>
    <property type="match status" value="1"/>
</dbReference>
<evidence type="ECO:0000256" key="1">
    <source>
        <dbReference type="ARBA" id="ARBA00007645"/>
    </source>
</evidence>
<evidence type="ECO:0000256" key="4">
    <source>
        <dbReference type="RuleBase" id="RU000570"/>
    </source>
</evidence>
<dbReference type="InterPro" id="IPR052010">
    <property type="entry name" value="Ribosomal_LSU_bL36"/>
</dbReference>
<dbReference type="GO" id="GO:0003735">
    <property type="term" value="F:structural constituent of ribosome"/>
    <property type="evidence" value="ECO:0007669"/>
    <property type="project" value="InterPro"/>
</dbReference>
<keyword evidence="2 4" id="KW-0689">Ribosomal protein</keyword>
<dbReference type="NCBIfam" id="TIGR01022">
    <property type="entry name" value="rpmJ_bact"/>
    <property type="match status" value="1"/>
</dbReference>
<dbReference type="PANTHER" id="PTHR18804">
    <property type="entry name" value="RIBOSOMAL PROTEIN"/>
    <property type="match status" value="1"/>
</dbReference>
<dbReference type="SUPFAM" id="SSF57840">
    <property type="entry name" value="Ribosomal protein L36"/>
    <property type="match status" value="1"/>
</dbReference>
<dbReference type="EMBL" id="LAVV01015569">
    <property type="protein sequence ID" value="KNZ43781.1"/>
    <property type="molecule type" value="Genomic_DNA"/>
</dbReference>
<proteinExistence type="inferred from homology"/>
<dbReference type="InterPro" id="IPR035977">
    <property type="entry name" value="Ribosomal_bL36_sp"/>
</dbReference>
<accession>A0A0L6U5I5</accession>
<dbReference type="GO" id="GO:0006412">
    <property type="term" value="P:translation"/>
    <property type="evidence" value="ECO:0007669"/>
    <property type="project" value="InterPro"/>
</dbReference>
<keyword evidence="3 4" id="KW-0687">Ribonucleoprotein</keyword>
<organism evidence="5 6">
    <name type="scientific">Puccinia sorghi</name>
    <dbReference type="NCBI Taxonomy" id="27349"/>
    <lineage>
        <taxon>Eukaryota</taxon>
        <taxon>Fungi</taxon>
        <taxon>Dikarya</taxon>
        <taxon>Basidiomycota</taxon>
        <taxon>Pucciniomycotina</taxon>
        <taxon>Pucciniomycetes</taxon>
        <taxon>Pucciniales</taxon>
        <taxon>Pucciniaceae</taxon>
        <taxon>Puccinia</taxon>
    </lineage>
</organism>
<evidence type="ECO:0000256" key="3">
    <source>
        <dbReference type="ARBA" id="ARBA00023274"/>
    </source>
</evidence>
<dbReference type="GO" id="GO:0005840">
    <property type="term" value="C:ribosome"/>
    <property type="evidence" value="ECO:0007669"/>
    <property type="project" value="UniProtKB-KW"/>
</dbReference>
<dbReference type="PANTHER" id="PTHR18804:SF16">
    <property type="entry name" value="RIBOSOMAL PROTEIN"/>
    <property type="match status" value="1"/>
</dbReference>
<evidence type="ECO:0000313" key="6">
    <source>
        <dbReference type="Proteomes" id="UP000037035"/>
    </source>
</evidence>